<name>A0AAV9TYC7_9PEZI</name>
<evidence type="ECO:0000259" key="2">
    <source>
        <dbReference type="Pfam" id="PF25534"/>
    </source>
</evidence>
<dbReference type="AlphaFoldDB" id="A0AAV9TYC7"/>
<feature type="region of interest" description="Disordered" evidence="1">
    <location>
        <begin position="242"/>
        <end position="315"/>
    </location>
</feature>
<proteinExistence type="predicted"/>
<dbReference type="PANTHER" id="PTHR36223:SF1">
    <property type="entry name" value="TRANSCRIPTION ELONGATION FACTOR EAF N-TERMINAL DOMAIN-CONTAINING PROTEIN"/>
    <property type="match status" value="1"/>
</dbReference>
<feature type="compositionally biased region" description="Basic residues" evidence="1">
    <location>
        <begin position="297"/>
        <end position="308"/>
    </location>
</feature>
<comment type="caution">
    <text evidence="3">The sequence shown here is derived from an EMBL/GenBank/DDBJ whole genome shotgun (WGS) entry which is preliminary data.</text>
</comment>
<accession>A0AAV9TYC7</accession>
<dbReference type="EMBL" id="JAVHNS010000018">
    <property type="protein sequence ID" value="KAK6331453.1"/>
    <property type="molecule type" value="Genomic_DNA"/>
</dbReference>
<dbReference type="PANTHER" id="PTHR36223">
    <property type="entry name" value="BETA-LACTAMASE-TYPE TRANSPEPTIDASE FOLD DOMAIN CONTAINING PROTEIN"/>
    <property type="match status" value="1"/>
</dbReference>
<dbReference type="InterPro" id="IPR057678">
    <property type="entry name" value="DUF7918"/>
</dbReference>
<feature type="compositionally biased region" description="Basic residues" evidence="1">
    <location>
        <begin position="267"/>
        <end position="283"/>
    </location>
</feature>
<evidence type="ECO:0000256" key="1">
    <source>
        <dbReference type="SAM" id="MobiDB-lite"/>
    </source>
</evidence>
<protein>
    <recommendedName>
        <fullName evidence="2">DUF7918 domain-containing protein</fullName>
    </recommendedName>
</protein>
<dbReference type="Pfam" id="PF25534">
    <property type="entry name" value="DUF7918"/>
    <property type="match status" value="1"/>
</dbReference>
<feature type="domain" description="DUF7918" evidence="2">
    <location>
        <begin position="6"/>
        <end position="217"/>
    </location>
</feature>
<sequence>MPEHKGVSCELHVGDEKVTEYQVETEGSGCNSYVVSQEGKLFSFHLNMNYIALGNAARMDLELWADGQKLDCFTFSETEYLVDDAQIQDDAGNVKVVKLKFAKLETVDEKKDNLETRQGILKKLGSLELKLWRAHHDITQTDSLAYQQPLKNPIYEKSIKGENVTHCTEFADAKIIPAHSSYGYLTRKIDPYETPWVTFVFRHASKPLLEAAGIIPQKKTPLKEKRTKKSVTVPVKVKFPKLENTPPRLEQDENVSVPQIEEQRSAQRGRRMVPLREVARRRKLIPDKEEESQTPSRYKRKRYNHTPGKHWPSDS</sequence>
<organism evidence="3 4">
    <name type="scientific">Orbilia blumenaviensis</name>
    <dbReference type="NCBI Taxonomy" id="1796055"/>
    <lineage>
        <taxon>Eukaryota</taxon>
        <taxon>Fungi</taxon>
        <taxon>Dikarya</taxon>
        <taxon>Ascomycota</taxon>
        <taxon>Pezizomycotina</taxon>
        <taxon>Orbiliomycetes</taxon>
        <taxon>Orbiliales</taxon>
        <taxon>Orbiliaceae</taxon>
        <taxon>Orbilia</taxon>
    </lineage>
</organism>
<gene>
    <name evidence="3" type="ORF">TWF730_004535</name>
</gene>
<dbReference type="Proteomes" id="UP001373714">
    <property type="component" value="Unassembled WGS sequence"/>
</dbReference>
<reference evidence="3 4" key="1">
    <citation type="submission" date="2019-10" db="EMBL/GenBank/DDBJ databases">
        <authorList>
            <person name="Palmer J.M."/>
        </authorList>
    </citation>
    <scope>NUCLEOTIDE SEQUENCE [LARGE SCALE GENOMIC DNA]</scope>
    <source>
        <strain evidence="3 4">TWF730</strain>
    </source>
</reference>
<evidence type="ECO:0000313" key="4">
    <source>
        <dbReference type="Proteomes" id="UP001373714"/>
    </source>
</evidence>
<evidence type="ECO:0000313" key="3">
    <source>
        <dbReference type="EMBL" id="KAK6331453.1"/>
    </source>
</evidence>
<keyword evidence="4" id="KW-1185">Reference proteome</keyword>